<dbReference type="CDD" id="cd07010">
    <property type="entry name" value="cupin_PMI_type_I_N_bac"/>
    <property type="match status" value="1"/>
</dbReference>
<dbReference type="GO" id="GO:0004476">
    <property type="term" value="F:mannose-6-phosphate isomerase activity"/>
    <property type="evidence" value="ECO:0007669"/>
    <property type="project" value="InterPro"/>
</dbReference>
<dbReference type="Proteomes" id="UP000238042">
    <property type="component" value="Unassembled WGS sequence"/>
</dbReference>
<dbReference type="PANTHER" id="PTHR42742">
    <property type="entry name" value="TRANSCRIPTIONAL REPRESSOR MPRA"/>
    <property type="match status" value="1"/>
</dbReference>
<dbReference type="InterPro" id="IPR046457">
    <property type="entry name" value="PMI_typeI_cat"/>
</dbReference>
<keyword evidence="10" id="KW-1185">Reference proteome</keyword>
<proteinExistence type="predicted"/>
<dbReference type="Gene3D" id="2.60.120.10">
    <property type="entry name" value="Jelly Rolls"/>
    <property type="match status" value="2"/>
</dbReference>
<organism evidence="9 10">
    <name type="scientific">Apibacter adventoris</name>
    <dbReference type="NCBI Taxonomy" id="1679466"/>
    <lineage>
        <taxon>Bacteria</taxon>
        <taxon>Pseudomonadati</taxon>
        <taxon>Bacteroidota</taxon>
        <taxon>Flavobacteriia</taxon>
        <taxon>Flavobacteriales</taxon>
        <taxon>Weeksellaceae</taxon>
        <taxon>Apibacter</taxon>
    </lineage>
</organism>
<evidence type="ECO:0000256" key="1">
    <source>
        <dbReference type="ARBA" id="ARBA00022723"/>
    </source>
</evidence>
<reference evidence="9 10" key="1">
    <citation type="submission" date="2018-02" db="EMBL/GenBank/DDBJ databases">
        <title>Genome sequences of Apibacter spp., gut symbionts of Asian honey bees.</title>
        <authorList>
            <person name="Kwong W.K."/>
            <person name="Steele M.I."/>
            <person name="Moran N.A."/>
        </authorList>
    </citation>
    <scope>NUCLEOTIDE SEQUENCE [LARGE SCALE GENOMIC DNA]</scope>
    <source>
        <strain evidence="10">wkB301</strain>
    </source>
</reference>
<dbReference type="AlphaFoldDB" id="A0A2S8AGP6"/>
<feature type="binding site" evidence="5">
    <location>
        <position position="177"/>
    </location>
    <ligand>
        <name>Zn(2+)</name>
        <dbReference type="ChEBI" id="CHEBI:29105"/>
    </ligand>
</feature>
<accession>A0A2S8AGP6</accession>
<evidence type="ECO:0000256" key="2">
    <source>
        <dbReference type="ARBA" id="ARBA00022833"/>
    </source>
</evidence>
<dbReference type="InterPro" id="IPR011051">
    <property type="entry name" value="RmlC_Cupin_sf"/>
</dbReference>
<dbReference type="Pfam" id="PF20511">
    <property type="entry name" value="PMI_typeI_cat"/>
    <property type="match status" value="1"/>
</dbReference>
<dbReference type="InterPro" id="IPR049071">
    <property type="entry name" value="MPI_cupin_dom"/>
</dbReference>
<keyword evidence="1 5" id="KW-0479">Metal-binding</keyword>
<evidence type="ECO:0000313" key="10">
    <source>
        <dbReference type="Proteomes" id="UP000238042"/>
    </source>
</evidence>
<feature type="binding site" evidence="5">
    <location>
        <position position="102"/>
    </location>
    <ligand>
        <name>Zn(2+)</name>
        <dbReference type="ChEBI" id="CHEBI:29105"/>
    </ligand>
</feature>
<dbReference type="EMBL" id="PSZM01000001">
    <property type="protein sequence ID" value="PQL95468.1"/>
    <property type="molecule type" value="Genomic_DNA"/>
</dbReference>
<evidence type="ECO:0000256" key="4">
    <source>
        <dbReference type="ARBA" id="ARBA00030762"/>
    </source>
</evidence>
<evidence type="ECO:0000259" key="8">
    <source>
        <dbReference type="Pfam" id="PF21621"/>
    </source>
</evidence>
<feature type="domain" description="Mannose-6-phosphate isomerase cupin" evidence="8">
    <location>
        <begin position="242"/>
        <end position="311"/>
    </location>
</feature>
<dbReference type="PANTHER" id="PTHR42742:SF3">
    <property type="entry name" value="FRUCTOKINASE"/>
    <property type="match status" value="1"/>
</dbReference>
<dbReference type="InterPro" id="IPR014628">
    <property type="entry name" value="Man6P_isomerase_Firm_short"/>
</dbReference>
<evidence type="ECO:0000256" key="5">
    <source>
        <dbReference type="PIRSR" id="PIRSR036894-1"/>
    </source>
</evidence>
<evidence type="ECO:0000256" key="6">
    <source>
        <dbReference type="PIRSR" id="PIRSR036894-2"/>
    </source>
</evidence>
<evidence type="ECO:0000313" key="9">
    <source>
        <dbReference type="EMBL" id="PQL95468.1"/>
    </source>
</evidence>
<feature type="active site" evidence="6">
    <location>
        <position position="197"/>
    </location>
</feature>
<evidence type="ECO:0000256" key="3">
    <source>
        <dbReference type="ARBA" id="ARBA00029741"/>
    </source>
</evidence>
<comment type="caution">
    <text evidence="9">The sequence shown here is derived from an EMBL/GenBank/DDBJ whole genome shotgun (WGS) entry which is preliminary data.</text>
</comment>
<dbReference type="OrthoDB" id="9808275at2"/>
<protein>
    <recommendedName>
        <fullName evidence="3">Phosphohexomutase</fullName>
    </recommendedName>
    <alternativeName>
        <fullName evidence="4">Phosphomannose isomerase</fullName>
    </alternativeName>
</protein>
<dbReference type="SUPFAM" id="SSF51182">
    <property type="entry name" value="RmlC-like cupins"/>
    <property type="match status" value="1"/>
</dbReference>
<dbReference type="GO" id="GO:0005975">
    <property type="term" value="P:carbohydrate metabolic process"/>
    <property type="evidence" value="ECO:0007669"/>
    <property type="project" value="InterPro"/>
</dbReference>
<sequence>MSLYPLLFEPTFHYRIWGGNKLKYFGKNITESKIGESWEISTVPGYISLVANGKYKGTNLQDLVFKYKEELLGTQVYQKYGDQFPLLIKFLDADQPLSVQVHPNDDYAQKHHNSFGKTEMWYILDAEKDAEIIIGFEKGINKELYAKSIKNGNVENILRKIHPEKDDVFYIPSGRVHAMGKGITLAEIQQTSDITYRIYDYNRIDINGEPRKLHTQQAMDVADFSYIENPNVIYNKKEENTLLVNSPYFTTTRYNISAKNQKLEDLPQSFRILICLEGECNILSNTSIVQIYKGQSLLIPAILKNIEIISHTHTKLLEVHIE</sequence>
<dbReference type="RefSeq" id="WP_105245495.1">
    <property type="nucleotide sequence ID" value="NZ_PSZM01000001.1"/>
</dbReference>
<dbReference type="GO" id="GO:0008270">
    <property type="term" value="F:zinc ion binding"/>
    <property type="evidence" value="ECO:0007669"/>
    <property type="project" value="InterPro"/>
</dbReference>
<keyword evidence="9" id="KW-0413">Isomerase</keyword>
<name>A0A2S8AGP6_9FLAO</name>
<feature type="binding site" evidence="5">
    <location>
        <position position="119"/>
    </location>
    <ligand>
        <name>Zn(2+)</name>
        <dbReference type="ChEBI" id="CHEBI:29105"/>
    </ligand>
</feature>
<evidence type="ECO:0000259" key="7">
    <source>
        <dbReference type="Pfam" id="PF20511"/>
    </source>
</evidence>
<gene>
    <name evidence="9" type="ORF">C4S77_01345</name>
</gene>
<keyword evidence="2 5" id="KW-0862">Zinc</keyword>
<dbReference type="InterPro" id="IPR051804">
    <property type="entry name" value="Carb_Metab_Reg_Kinase/Isom"/>
</dbReference>
<dbReference type="Pfam" id="PF21621">
    <property type="entry name" value="MPI_cupin_dom"/>
    <property type="match status" value="1"/>
</dbReference>
<comment type="cofactor">
    <cofactor evidence="5">
        <name>Zn(2+)</name>
        <dbReference type="ChEBI" id="CHEBI:29105"/>
    </cofactor>
    <text evidence="5">Binds 1 zinc ion per subunit.</text>
</comment>
<dbReference type="InterPro" id="IPR014710">
    <property type="entry name" value="RmlC-like_jellyroll"/>
</dbReference>
<dbReference type="PIRSF" id="PIRSF036894">
    <property type="entry name" value="PMI_Firm_short"/>
    <property type="match status" value="1"/>
</dbReference>
<feature type="domain" description="Phosphomannose isomerase type I catalytic" evidence="7">
    <location>
        <begin position="9"/>
        <end position="114"/>
    </location>
</feature>